<dbReference type="InParanoid" id="A0A165J9K9"/>
<keyword evidence="3" id="KW-0472">Membrane</keyword>
<dbReference type="InterPro" id="IPR013892">
    <property type="entry name" value="Cyt_c_biogenesis_Cmc1-like"/>
</dbReference>
<dbReference type="AlphaFoldDB" id="A0A165J9K9"/>
<evidence type="ECO:0000256" key="2">
    <source>
        <dbReference type="ARBA" id="ARBA00023157"/>
    </source>
</evidence>
<feature type="region of interest" description="Disordered" evidence="4">
    <location>
        <begin position="54"/>
        <end position="79"/>
    </location>
</feature>
<keyword evidence="3" id="KW-0143">Chaperone</keyword>
<dbReference type="STRING" id="1353952.A0A165J9K9"/>
<keyword evidence="2" id="KW-1015">Disulfide bond</keyword>
<evidence type="ECO:0000256" key="4">
    <source>
        <dbReference type="SAM" id="MobiDB-lite"/>
    </source>
</evidence>
<reference evidence="5 6" key="1">
    <citation type="journal article" date="2016" name="Mol. Biol. Evol.">
        <title>Comparative Genomics of Early-Diverging Mushroom-Forming Fungi Provides Insights into the Origins of Lignocellulose Decay Capabilities.</title>
        <authorList>
            <person name="Nagy L.G."/>
            <person name="Riley R."/>
            <person name="Tritt A."/>
            <person name="Adam C."/>
            <person name="Daum C."/>
            <person name="Floudas D."/>
            <person name="Sun H."/>
            <person name="Yadav J.S."/>
            <person name="Pangilinan J."/>
            <person name="Larsson K.H."/>
            <person name="Matsuura K."/>
            <person name="Barry K."/>
            <person name="Labutti K."/>
            <person name="Kuo R."/>
            <person name="Ohm R.A."/>
            <person name="Bhattacharya S.S."/>
            <person name="Shirouzu T."/>
            <person name="Yoshinaga Y."/>
            <person name="Martin F.M."/>
            <person name="Grigoriev I.V."/>
            <person name="Hibbett D.S."/>
        </authorList>
    </citation>
    <scope>NUCLEOTIDE SEQUENCE [LARGE SCALE GENOMIC DNA]</scope>
    <source>
        <strain evidence="5 6">HHB12733</strain>
    </source>
</reference>
<keyword evidence="3" id="KW-0999">Mitochondrion inner membrane</keyword>
<dbReference type="Proteomes" id="UP000076842">
    <property type="component" value="Unassembled WGS sequence"/>
</dbReference>
<evidence type="ECO:0000256" key="3">
    <source>
        <dbReference type="RuleBase" id="RU364104"/>
    </source>
</evidence>
<comment type="similarity">
    <text evidence="1 3">Belongs to the CMC family.</text>
</comment>
<accession>A0A165J9K9</accession>
<keyword evidence="6" id="KW-1185">Reference proteome</keyword>
<protein>
    <recommendedName>
        <fullName evidence="3">COX assembly mitochondrial protein</fullName>
    </recommendedName>
</protein>
<dbReference type="EMBL" id="KV423922">
    <property type="protein sequence ID" value="KZT61556.1"/>
    <property type="molecule type" value="Genomic_DNA"/>
</dbReference>
<evidence type="ECO:0000256" key="1">
    <source>
        <dbReference type="ARBA" id="ARBA00007347"/>
    </source>
</evidence>
<proteinExistence type="inferred from homology"/>
<comment type="function">
    <text evidence="3">Required for mitochondrial cytochrome c oxidase (COX) assembly and respiration.</text>
</comment>
<dbReference type="FunCoup" id="A0A165J9K9">
    <property type="interactions" value="144"/>
</dbReference>
<evidence type="ECO:0000313" key="6">
    <source>
        <dbReference type="Proteomes" id="UP000076842"/>
    </source>
</evidence>
<organism evidence="5 6">
    <name type="scientific">Calocera cornea HHB12733</name>
    <dbReference type="NCBI Taxonomy" id="1353952"/>
    <lineage>
        <taxon>Eukaryota</taxon>
        <taxon>Fungi</taxon>
        <taxon>Dikarya</taxon>
        <taxon>Basidiomycota</taxon>
        <taxon>Agaricomycotina</taxon>
        <taxon>Dacrymycetes</taxon>
        <taxon>Dacrymycetales</taxon>
        <taxon>Dacrymycetaceae</taxon>
        <taxon>Calocera</taxon>
    </lineage>
</organism>
<gene>
    <name evidence="5" type="ORF">CALCODRAFT_491090</name>
</gene>
<name>A0A165J9K9_9BASI</name>
<dbReference type="Pfam" id="PF08583">
    <property type="entry name" value="Cmc1"/>
    <property type="match status" value="1"/>
</dbReference>
<keyword evidence="3" id="KW-0496">Mitochondrion</keyword>
<evidence type="ECO:0000313" key="5">
    <source>
        <dbReference type="EMBL" id="KZT61556.1"/>
    </source>
</evidence>
<sequence length="79" mass="9290">MHPPLATPERQLACGDFIRALERCHASGWWMRYGGCNQEKDALRMCLRRERMDRTQKNAADARRRRAALQQAWQESESD</sequence>
<dbReference type="OrthoDB" id="532630at2759"/>
<dbReference type="GO" id="GO:0005743">
    <property type="term" value="C:mitochondrial inner membrane"/>
    <property type="evidence" value="ECO:0007669"/>
    <property type="project" value="UniProtKB-SubCell"/>
</dbReference>
<comment type="subcellular location">
    <subcellularLocation>
        <location evidence="3">Mitochondrion inner membrane</location>
    </subcellularLocation>
</comment>